<dbReference type="OrthoDB" id="2513075at2"/>
<dbReference type="EMBL" id="CP036263">
    <property type="protein sequence ID" value="QDS99095.1"/>
    <property type="molecule type" value="Genomic_DNA"/>
</dbReference>
<dbReference type="RefSeq" id="WP_145060371.1">
    <property type="nucleotide sequence ID" value="NZ_CP036263.1"/>
</dbReference>
<dbReference type="InterPro" id="IPR036514">
    <property type="entry name" value="SGNH_hydro_sf"/>
</dbReference>
<evidence type="ECO:0000256" key="1">
    <source>
        <dbReference type="SAM" id="MobiDB-lite"/>
    </source>
</evidence>
<keyword evidence="3" id="KW-0378">Hydrolase</keyword>
<dbReference type="InterPro" id="IPR051532">
    <property type="entry name" value="Ester_Hydrolysis_Enzymes"/>
</dbReference>
<feature type="compositionally biased region" description="Polar residues" evidence="1">
    <location>
        <begin position="30"/>
        <end position="47"/>
    </location>
</feature>
<accession>A0A517MW37</accession>
<gene>
    <name evidence="3" type="ORF">HG15A2_23850</name>
</gene>
<evidence type="ECO:0000313" key="3">
    <source>
        <dbReference type="EMBL" id="QDS99095.1"/>
    </source>
</evidence>
<evidence type="ECO:0000259" key="2">
    <source>
        <dbReference type="Pfam" id="PF13472"/>
    </source>
</evidence>
<dbReference type="SUPFAM" id="SSF52266">
    <property type="entry name" value="SGNH hydrolase"/>
    <property type="match status" value="1"/>
</dbReference>
<dbReference type="KEGG" id="amob:HG15A2_23850"/>
<evidence type="ECO:0000313" key="4">
    <source>
        <dbReference type="Proteomes" id="UP000319852"/>
    </source>
</evidence>
<name>A0A517MW37_9BACT</name>
<dbReference type="GO" id="GO:0004622">
    <property type="term" value="F:phosphatidylcholine lysophospholipase activity"/>
    <property type="evidence" value="ECO:0007669"/>
    <property type="project" value="TreeGrafter"/>
</dbReference>
<protein>
    <submittedName>
        <fullName evidence="3">GDSL-like Lipase/Acylhydrolase</fullName>
    </submittedName>
</protein>
<sequence length="259" mass="28443">MSTPVAASQTIVALGDSTTAPRKVGAKQTGRPQGFSTQGANTNSSTTVSHNLVSTVDSTSKMLYVYSDILRDELPRYDYNLNSISNEGIGGNRTDQARLRLNKDVRAKDPDVVIIQYGINDCWVDDGIPTGPSRVPLDAGDQVDHPNASRGNYLNNLTDIVQSLKADGAKVLIMTPSPVSYTRNPKWRLDRERLYAEAARKVARNEKVMLVDVWQLFLDYDAQPGQNLDDLLIDAQHPGALGHRMTADALKDILLVPVR</sequence>
<dbReference type="PANTHER" id="PTHR30383:SF5">
    <property type="entry name" value="SGNH HYDROLASE-TYPE ESTERASE DOMAIN-CONTAINING PROTEIN"/>
    <property type="match status" value="1"/>
</dbReference>
<keyword evidence="4" id="KW-1185">Reference proteome</keyword>
<dbReference type="Gene3D" id="3.40.50.1110">
    <property type="entry name" value="SGNH hydrolase"/>
    <property type="match status" value="1"/>
</dbReference>
<dbReference type="AlphaFoldDB" id="A0A517MW37"/>
<dbReference type="Pfam" id="PF13472">
    <property type="entry name" value="Lipase_GDSL_2"/>
    <property type="match status" value="1"/>
</dbReference>
<dbReference type="PANTHER" id="PTHR30383">
    <property type="entry name" value="THIOESTERASE 1/PROTEASE 1/LYSOPHOSPHOLIPASE L1"/>
    <property type="match status" value="1"/>
</dbReference>
<feature type="domain" description="SGNH hydrolase-type esterase" evidence="2">
    <location>
        <begin position="14"/>
        <end position="244"/>
    </location>
</feature>
<feature type="region of interest" description="Disordered" evidence="1">
    <location>
        <begin position="1"/>
        <end position="47"/>
    </location>
</feature>
<reference evidence="3 4" key="1">
    <citation type="submission" date="2019-02" db="EMBL/GenBank/DDBJ databases">
        <title>Deep-cultivation of Planctomycetes and their phenomic and genomic characterization uncovers novel biology.</title>
        <authorList>
            <person name="Wiegand S."/>
            <person name="Jogler M."/>
            <person name="Boedeker C."/>
            <person name="Pinto D."/>
            <person name="Vollmers J."/>
            <person name="Rivas-Marin E."/>
            <person name="Kohn T."/>
            <person name="Peeters S.H."/>
            <person name="Heuer A."/>
            <person name="Rast P."/>
            <person name="Oberbeckmann S."/>
            <person name="Bunk B."/>
            <person name="Jeske O."/>
            <person name="Meyerdierks A."/>
            <person name="Storesund J.E."/>
            <person name="Kallscheuer N."/>
            <person name="Luecker S."/>
            <person name="Lage O.M."/>
            <person name="Pohl T."/>
            <person name="Merkel B.J."/>
            <person name="Hornburger P."/>
            <person name="Mueller R.-W."/>
            <person name="Bruemmer F."/>
            <person name="Labrenz M."/>
            <person name="Spormann A.M."/>
            <person name="Op den Camp H."/>
            <person name="Overmann J."/>
            <person name="Amann R."/>
            <person name="Jetten M.S.M."/>
            <person name="Mascher T."/>
            <person name="Medema M.H."/>
            <person name="Devos D.P."/>
            <person name="Kaster A.-K."/>
            <person name="Ovreas L."/>
            <person name="Rohde M."/>
            <person name="Galperin M.Y."/>
            <person name="Jogler C."/>
        </authorList>
    </citation>
    <scope>NUCLEOTIDE SEQUENCE [LARGE SCALE GENOMIC DNA]</scope>
    <source>
        <strain evidence="3 4">HG15A2</strain>
    </source>
</reference>
<proteinExistence type="predicted"/>
<dbReference type="Proteomes" id="UP000319852">
    <property type="component" value="Chromosome"/>
</dbReference>
<organism evidence="3 4">
    <name type="scientific">Adhaeretor mobilis</name>
    <dbReference type="NCBI Taxonomy" id="1930276"/>
    <lineage>
        <taxon>Bacteria</taxon>
        <taxon>Pseudomonadati</taxon>
        <taxon>Planctomycetota</taxon>
        <taxon>Planctomycetia</taxon>
        <taxon>Pirellulales</taxon>
        <taxon>Lacipirellulaceae</taxon>
        <taxon>Adhaeretor</taxon>
    </lineage>
</organism>
<feature type="compositionally biased region" description="Polar residues" evidence="1">
    <location>
        <begin position="1"/>
        <end position="20"/>
    </location>
</feature>
<dbReference type="InterPro" id="IPR013830">
    <property type="entry name" value="SGNH_hydro"/>
</dbReference>